<evidence type="ECO:0000313" key="2">
    <source>
        <dbReference type="EMBL" id="KAJ3563508.1"/>
    </source>
</evidence>
<dbReference type="Proteomes" id="UP001213000">
    <property type="component" value="Unassembled WGS sequence"/>
</dbReference>
<evidence type="ECO:0000313" key="3">
    <source>
        <dbReference type="Proteomes" id="UP001213000"/>
    </source>
</evidence>
<reference evidence="2" key="1">
    <citation type="submission" date="2022-07" db="EMBL/GenBank/DDBJ databases">
        <title>Genome Sequence of Leucocoprinus birnbaumii.</title>
        <authorList>
            <person name="Buettner E."/>
        </authorList>
    </citation>
    <scope>NUCLEOTIDE SEQUENCE</scope>
    <source>
        <strain evidence="2">VT141</strain>
    </source>
</reference>
<protein>
    <submittedName>
        <fullName evidence="2">Uncharacterized protein</fullName>
    </submittedName>
</protein>
<proteinExistence type="predicted"/>
<keyword evidence="3" id="KW-1185">Reference proteome</keyword>
<accession>A0AAD5VLQ7</accession>
<sequence length="191" mass="20226">MSTYCSDIPWSNGPLDIIGSPSSLSSAIEGAILRNNAHTPTPATQSVQASPAVSVATTLYAADYSPTADKTVSMIRYINNIRETLHTWVVSGEPWNKPEDITGIARRVYRLLGEMARVPGMLDAIISTAGYSFGKAIAHHFHCHLNCNTVGIATPTCGTADTSSDINMDSASPPDPPSSSMSDVKSTSKPT</sequence>
<dbReference type="EMBL" id="JANIEX010000751">
    <property type="protein sequence ID" value="KAJ3563508.1"/>
    <property type="molecule type" value="Genomic_DNA"/>
</dbReference>
<evidence type="ECO:0000256" key="1">
    <source>
        <dbReference type="SAM" id="MobiDB-lite"/>
    </source>
</evidence>
<name>A0AAD5VLQ7_9AGAR</name>
<comment type="caution">
    <text evidence="2">The sequence shown here is derived from an EMBL/GenBank/DDBJ whole genome shotgun (WGS) entry which is preliminary data.</text>
</comment>
<gene>
    <name evidence="2" type="ORF">NP233_g8901</name>
</gene>
<dbReference type="AlphaFoldDB" id="A0AAD5VLQ7"/>
<feature type="region of interest" description="Disordered" evidence="1">
    <location>
        <begin position="164"/>
        <end position="191"/>
    </location>
</feature>
<organism evidence="2 3">
    <name type="scientific">Leucocoprinus birnbaumii</name>
    <dbReference type="NCBI Taxonomy" id="56174"/>
    <lineage>
        <taxon>Eukaryota</taxon>
        <taxon>Fungi</taxon>
        <taxon>Dikarya</taxon>
        <taxon>Basidiomycota</taxon>
        <taxon>Agaricomycotina</taxon>
        <taxon>Agaricomycetes</taxon>
        <taxon>Agaricomycetidae</taxon>
        <taxon>Agaricales</taxon>
        <taxon>Agaricineae</taxon>
        <taxon>Agaricaceae</taxon>
        <taxon>Leucocoprinus</taxon>
    </lineage>
</organism>
<feature type="compositionally biased region" description="Low complexity" evidence="1">
    <location>
        <begin position="178"/>
        <end position="191"/>
    </location>
</feature>